<accession>A0AAN8RCF5</accession>
<evidence type="ECO:0000313" key="3">
    <source>
        <dbReference type="EMBL" id="KAK6331950.1"/>
    </source>
</evidence>
<dbReference type="AlphaFoldDB" id="A0AAN8RCF5"/>
<feature type="coiled-coil region" evidence="1">
    <location>
        <begin position="226"/>
        <end position="260"/>
    </location>
</feature>
<feature type="compositionally biased region" description="Basic and acidic residues" evidence="2">
    <location>
        <begin position="1"/>
        <end position="11"/>
    </location>
</feature>
<name>A0AAN8RCF5_9PEZI</name>
<gene>
    <name evidence="3" type="ORF">TWF718_002487</name>
</gene>
<sequence>MDHPDSPEDASKSAPGTNESQSGSSHKHETQEPLRKLIKQLAEDALRDFTGWAPALRAAPNAISAMATCLVASTAEAAGAIEINPIGVVPGVGKIEFPHKHLSTNLQHCSDLGRIAFSEAQNSMHRLQGYTQYMTGTDGLISNILEMLKDNEAARYNLRTAMEHLRENADRCKKETESIQRRFKMLLDFIMALQNAALEKLNDAKVQQTINTKRVSVCESKKESTQKAYTTAIESCKEEVNRLKDEYSSAQDGLQKAKRVLDELPLGPSLDAAAADSKTFFTEPDVKLEAPNMSDGLLQYFKHAVVGKSSSRKAEEARALKEAQQEYERQLQAVNDQRQKKIDGLLKQRQNELNVAKEEAQKRIETAQSTFEAVKKQLEAAKTKLKETENNPLKEKLDLDASRASLEALKNEKIELKDILIIIKSSIKSLMETKGRIDDMCQFFHGVSIEVHNAVDDPMATFLSGIDTSAPASGNQKYSQRIEKLEVNEISKNQLYQTALHLQGKLSIISDVAGVYVIISKSYIKPGINKMEALAYLEPSEYATEQAEFIRWCVKSVKEIETFSCEQGKVMIDRMKNGVWDMARKRPAIQN</sequence>
<organism evidence="3 4">
    <name type="scientific">Orbilia javanica</name>
    <dbReference type="NCBI Taxonomy" id="47235"/>
    <lineage>
        <taxon>Eukaryota</taxon>
        <taxon>Fungi</taxon>
        <taxon>Dikarya</taxon>
        <taxon>Ascomycota</taxon>
        <taxon>Pezizomycotina</taxon>
        <taxon>Orbiliomycetes</taxon>
        <taxon>Orbiliales</taxon>
        <taxon>Orbiliaceae</taxon>
        <taxon>Orbilia</taxon>
    </lineage>
</organism>
<evidence type="ECO:0000256" key="1">
    <source>
        <dbReference type="SAM" id="Coils"/>
    </source>
</evidence>
<dbReference type="Proteomes" id="UP001313282">
    <property type="component" value="Unassembled WGS sequence"/>
</dbReference>
<dbReference type="EMBL" id="JAVHNR010000010">
    <property type="protein sequence ID" value="KAK6331950.1"/>
    <property type="molecule type" value="Genomic_DNA"/>
</dbReference>
<keyword evidence="1" id="KW-0175">Coiled coil</keyword>
<feature type="coiled-coil region" evidence="1">
    <location>
        <begin position="310"/>
        <end position="419"/>
    </location>
</feature>
<proteinExistence type="predicted"/>
<keyword evidence="4" id="KW-1185">Reference proteome</keyword>
<evidence type="ECO:0000313" key="4">
    <source>
        <dbReference type="Proteomes" id="UP001313282"/>
    </source>
</evidence>
<protein>
    <submittedName>
        <fullName evidence="3">Uncharacterized protein</fullName>
    </submittedName>
</protein>
<dbReference type="PANTHER" id="PTHR33488:SF2">
    <property type="entry name" value="EARLY ENDOSOME ANTIGEN 1-LIKE"/>
    <property type="match status" value="1"/>
</dbReference>
<feature type="region of interest" description="Disordered" evidence="2">
    <location>
        <begin position="1"/>
        <end position="32"/>
    </location>
</feature>
<feature type="compositionally biased region" description="Polar residues" evidence="2">
    <location>
        <begin position="14"/>
        <end position="24"/>
    </location>
</feature>
<evidence type="ECO:0000256" key="2">
    <source>
        <dbReference type="SAM" id="MobiDB-lite"/>
    </source>
</evidence>
<dbReference type="PANTHER" id="PTHR33488">
    <property type="entry name" value="ZGC:162509"/>
    <property type="match status" value="1"/>
</dbReference>
<comment type="caution">
    <text evidence="3">The sequence shown here is derived from an EMBL/GenBank/DDBJ whole genome shotgun (WGS) entry which is preliminary data.</text>
</comment>
<reference evidence="3 4" key="1">
    <citation type="submission" date="2019-10" db="EMBL/GenBank/DDBJ databases">
        <authorList>
            <person name="Palmer J.M."/>
        </authorList>
    </citation>
    <scope>NUCLEOTIDE SEQUENCE [LARGE SCALE GENOMIC DNA]</scope>
    <source>
        <strain evidence="3 4">TWF718</strain>
    </source>
</reference>